<dbReference type="EMBL" id="CATQJL010000305">
    <property type="protein sequence ID" value="CAJ0603089.1"/>
    <property type="molecule type" value="Genomic_DNA"/>
</dbReference>
<comment type="caution">
    <text evidence="1">The sequence shown here is derived from an EMBL/GenBank/DDBJ whole genome shotgun (WGS) entry which is preliminary data.</text>
</comment>
<gene>
    <name evidence="1" type="ORF">CYNAS_LOCUS15072</name>
</gene>
<accession>A0AA36H3P6</accession>
<evidence type="ECO:0000313" key="1">
    <source>
        <dbReference type="EMBL" id="CAJ0603089.1"/>
    </source>
</evidence>
<reference evidence="1" key="1">
    <citation type="submission" date="2023-07" db="EMBL/GenBank/DDBJ databases">
        <authorList>
            <consortium name="CYATHOMIX"/>
        </authorList>
    </citation>
    <scope>NUCLEOTIDE SEQUENCE</scope>
    <source>
        <strain evidence="1">N/A</strain>
    </source>
</reference>
<evidence type="ECO:0000313" key="2">
    <source>
        <dbReference type="Proteomes" id="UP001176961"/>
    </source>
</evidence>
<keyword evidence="2" id="KW-1185">Reference proteome</keyword>
<dbReference type="AlphaFoldDB" id="A0AA36H3P6"/>
<protein>
    <submittedName>
        <fullName evidence="1">Uncharacterized protein</fullName>
    </submittedName>
</protein>
<sequence>MYGTPTRKQFYTKERQCVGKKWVIAEDEENEVFKATQVYKTTEPKRTQYYTIMSRNGSLGRRERRQCRLRNWKRLVFQHFVGLIML</sequence>
<dbReference type="Proteomes" id="UP001176961">
    <property type="component" value="Unassembled WGS sequence"/>
</dbReference>
<name>A0AA36H3P6_CYLNA</name>
<proteinExistence type="predicted"/>
<organism evidence="1 2">
    <name type="scientific">Cylicocyclus nassatus</name>
    <name type="common">Nematode worm</name>
    <dbReference type="NCBI Taxonomy" id="53992"/>
    <lineage>
        <taxon>Eukaryota</taxon>
        <taxon>Metazoa</taxon>
        <taxon>Ecdysozoa</taxon>
        <taxon>Nematoda</taxon>
        <taxon>Chromadorea</taxon>
        <taxon>Rhabditida</taxon>
        <taxon>Rhabditina</taxon>
        <taxon>Rhabditomorpha</taxon>
        <taxon>Strongyloidea</taxon>
        <taxon>Strongylidae</taxon>
        <taxon>Cylicocyclus</taxon>
    </lineage>
</organism>